<dbReference type="Proteomes" id="UP001497623">
    <property type="component" value="Unassembled WGS sequence"/>
</dbReference>
<evidence type="ECO:0000313" key="2">
    <source>
        <dbReference type="EMBL" id="CAL4186896.1"/>
    </source>
</evidence>
<protein>
    <recommendedName>
        <fullName evidence="1">Helix-turn-helix domain-containing protein</fullName>
    </recommendedName>
</protein>
<organism evidence="2 3">
    <name type="scientific">Meganyctiphanes norvegica</name>
    <name type="common">Northern krill</name>
    <name type="synonym">Thysanopoda norvegica</name>
    <dbReference type="NCBI Taxonomy" id="48144"/>
    <lineage>
        <taxon>Eukaryota</taxon>
        <taxon>Metazoa</taxon>
        <taxon>Ecdysozoa</taxon>
        <taxon>Arthropoda</taxon>
        <taxon>Crustacea</taxon>
        <taxon>Multicrustacea</taxon>
        <taxon>Malacostraca</taxon>
        <taxon>Eumalacostraca</taxon>
        <taxon>Eucarida</taxon>
        <taxon>Euphausiacea</taxon>
        <taxon>Euphausiidae</taxon>
        <taxon>Meganyctiphanes</taxon>
    </lineage>
</organism>
<dbReference type="EMBL" id="CAXKWB010063684">
    <property type="protein sequence ID" value="CAL4186896.1"/>
    <property type="molecule type" value="Genomic_DNA"/>
</dbReference>
<dbReference type="Pfam" id="PF26215">
    <property type="entry name" value="HTH_animal"/>
    <property type="match status" value="1"/>
</dbReference>
<feature type="domain" description="Helix-turn-helix" evidence="1">
    <location>
        <begin position="190"/>
        <end position="218"/>
    </location>
</feature>
<accession>A0AAV2SGQ0</accession>
<feature type="non-terminal residue" evidence="2">
    <location>
        <position position="1"/>
    </location>
</feature>
<dbReference type="AlphaFoldDB" id="A0AAV2SGQ0"/>
<proteinExistence type="predicted"/>
<keyword evidence="3" id="KW-1185">Reference proteome</keyword>
<dbReference type="PANTHER" id="PTHR21301">
    <property type="entry name" value="REVERSE TRANSCRIPTASE"/>
    <property type="match status" value="1"/>
</dbReference>
<feature type="non-terminal residue" evidence="2">
    <location>
        <position position="220"/>
    </location>
</feature>
<dbReference type="PANTHER" id="PTHR21301:SF10">
    <property type="entry name" value="REVERSE TRANSCRIPTASE DOMAIN-CONTAINING PROTEIN"/>
    <property type="match status" value="1"/>
</dbReference>
<evidence type="ECO:0000313" key="3">
    <source>
        <dbReference type="Proteomes" id="UP001497623"/>
    </source>
</evidence>
<name>A0AAV2SGQ0_MEGNR</name>
<evidence type="ECO:0000259" key="1">
    <source>
        <dbReference type="Pfam" id="PF26215"/>
    </source>
</evidence>
<gene>
    <name evidence="2" type="ORF">MNOR_LOCUS36103</name>
</gene>
<comment type="caution">
    <text evidence="2">The sequence shown here is derived from an EMBL/GenBank/DDBJ whole genome shotgun (WGS) entry which is preliminary data.</text>
</comment>
<dbReference type="InterPro" id="IPR058912">
    <property type="entry name" value="HTH_animal"/>
</dbReference>
<sequence>DEIMTFLRNQCQGWGDVLPSHARPVDPPVYNFGMDSKIFCDLVELCLKYNQFRVEGNFFRQIHGLFMGSSISAPLAMIYMEFFEKYKYEPLIPDNIKPSEWKRYVDDCFVVYEHDEHKFQLFLGKLNTLDPYIKFTCERAISGVEAGLPSEVLEALPFLDFKVLRYFDRANSTISNKLCIHRKDCHSGSYIHSLSNQPTSVKKAVIRNMFLRAYRYCDIL</sequence>
<reference evidence="2 3" key="1">
    <citation type="submission" date="2024-05" db="EMBL/GenBank/DDBJ databases">
        <authorList>
            <person name="Wallberg A."/>
        </authorList>
    </citation>
    <scope>NUCLEOTIDE SEQUENCE [LARGE SCALE GENOMIC DNA]</scope>
</reference>